<dbReference type="Gramene" id="Pp3c12_7440V3.5">
    <property type="protein sequence ID" value="Pp3c12_7440V3.5"/>
    <property type="gene ID" value="Pp3c12_7440"/>
</dbReference>
<dbReference type="InterPro" id="IPR009902">
    <property type="entry name" value="DUF1442"/>
</dbReference>
<sequence>MRDSHTSEMRWYSEISTAAFCESLDLRRTLLLKRQSFVRGKQRLPLLEPASAEFISALAAGKNSRHTLQVGCGLSTLALAAAARATNSCLLSVHHEAEKQDVVRYFLKEMELSDYVRFITEDPLTFIPRREGLEFVLLSGQPERYIEIFDVLKLKKGAIVVADNALDDATNDYIRHVRRQPGVDSSTLPLSRGIEVTKIVTWKIFNRGRKKFEGIEELLADKDSTRRPGVVPGLCSSSRLSARSGDASSRFSDFDAEDDLDQSKAASSIGSPTHSDRHYKSGYATSIADSEDKLLQHEVIEQQFKSIQSLAEQWRIQLASLGESSGNSLSSAEESRRKLPDEEPLALFNSHEQAIESPSREASGDLEPGSPQKASTCLKDLLNRLVLLFHGVVQCCSQNMMDLENNDTSLPSSEASMAERVAPEPLESDEAVFSTEEVVSDYEQPAFKVFFQIDNGQTEVTVEGVDQEMLLFDLTQAFYETGVSVKRAKIATQDTCIVDIFYVVDGVTKAPLSESREEEVKMRILERLSERHQELAN</sequence>
<evidence type="ECO:0008006" key="4">
    <source>
        <dbReference type="Google" id="ProtNLM"/>
    </source>
</evidence>
<evidence type="ECO:0000256" key="1">
    <source>
        <dbReference type="SAM" id="MobiDB-lite"/>
    </source>
</evidence>
<dbReference type="Pfam" id="PF07279">
    <property type="entry name" value="DUF1442"/>
    <property type="match status" value="1"/>
</dbReference>
<name>A0A7I4AJF0_PHYPA</name>
<dbReference type="Gramene" id="Pp3c12_7440V3.6">
    <property type="protein sequence ID" value="Pp3c12_7440V3.6"/>
    <property type="gene ID" value="Pp3c12_7440"/>
</dbReference>
<accession>A0A7I4AJF0</accession>
<dbReference type="InterPro" id="IPR045865">
    <property type="entry name" value="ACT-like_dom_sf"/>
</dbReference>
<reference evidence="2" key="3">
    <citation type="submission" date="2020-12" db="UniProtKB">
        <authorList>
            <consortium name="EnsemblPlants"/>
        </authorList>
    </citation>
    <scope>IDENTIFICATION</scope>
</reference>
<dbReference type="OrthoDB" id="774871at2759"/>
<dbReference type="PANTHER" id="PTHR33593:SF30">
    <property type="entry name" value="ACT DOMAIN-CONTAINING PROTEIN"/>
    <property type="match status" value="1"/>
</dbReference>
<dbReference type="PANTHER" id="PTHR33593">
    <property type="entry name" value="DUF1442 FAMILY PROTEIN"/>
    <property type="match status" value="1"/>
</dbReference>
<dbReference type="KEGG" id="ppp:112289743"/>
<dbReference type="RefSeq" id="XP_024391012.1">
    <property type="nucleotide sequence ID" value="XM_024535244.2"/>
</dbReference>
<dbReference type="RefSeq" id="XP_024391014.1">
    <property type="nucleotide sequence ID" value="XM_024535246.2"/>
</dbReference>
<dbReference type="Gramene" id="Pp3c12_7440V3.4">
    <property type="protein sequence ID" value="Pp3c12_7440V3.4"/>
    <property type="gene ID" value="Pp3c12_7440"/>
</dbReference>
<dbReference type="EnsemblPlants" id="Pp3c12_7440V3.6">
    <property type="protein sequence ID" value="Pp3c12_7440V3.6"/>
    <property type="gene ID" value="Pp3c12_7440"/>
</dbReference>
<dbReference type="EnsemblPlants" id="Pp3c12_7440V3.14">
    <property type="protein sequence ID" value="Pp3c12_7440V3.14"/>
    <property type="gene ID" value="Pp3c12_7440"/>
</dbReference>
<feature type="region of interest" description="Disordered" evidence="1">
    <location>
        <begin position="354"/>
        <end position="373"/>
    </location>
</feature>
<organism evidence="2 3">
    <name type="scientific">Physcomitrium patens</name>
    <name type="common">Spreading-leaved earth moss</name>
    <name type="synonym">Physcomitrella patens</name>
    <dbReference type="NCBI Taxonomy" id="3218"/>
    <lineage>
        <taxon>Eukaryota</taxon>
        <taxon>Viridiplantae</taxon>
        <taxon>Streptophyta</taxon>
        <taxon>Embryophyta</taxon>
        <taxon>Bryophyta</taxon>
        <taxon>Bryophytina</taxon>
        <taxon>Bryopsida</taxon>
        <taxon>Funariidae</taxon>
        <taxon>Funariales</taxon>
        <taxon>Funariaceae</taxon>
        <taxon>Physcomitrium</taxon>
    </lineage>
</organism>
<keyword evidence="3" id="KW-1185">Reference proteome</keyword>
<reference evidence="2 3" key="2">
    <citation type="journal article" date="2018" name="Plant J.">
        <title>The Physcomitrella patens chromosome-scale assembly reveals moss genome structure and evolution.</title>
        <authorList>
            <person name="Lang D."/>
            <person name="Ullrich K.K."/>
            <person name="Murat F."/>
            <person name="Fuchs J."/>
            <person name="Jenkins J."/>
            <person name="Haas F.B."/>
            <person name="Piednoel M."/>
            <person name="Gundlach H."/>
            <person name="Van Bel M."/>
            <person name="Meyberg R."/>
            <person name="Vives C."/>
            <person name="Morata J."/>
            <person name="Symeonidi A."/>
            <person name="Hiss M."/>
            <person name="Muchero W."/>
            <person name="Kamisugi Y."/>
            <person name="Saleh O."/>
            <person name="Blanc G."/>
            <person name="Decker E.L."/>
            <person name="van Gessel N."/>
            <person name="Grimwood J."/>
            <person name="Hayes R.D."/>
            <person name="Graham S.W."/>
            <person name="Gunter L.E."/>
            <person name="McDaniel S.F."/>
            <person name="Hoernstein S.N.W."/>
            <person name="Larsson A."/>
            <person name="Li F.W."/>
            <person name="Perroud P.F."/>
            <person name="Phillips J."/>
            <person name="Ranjan P."/>
            <person name="Rokshar D.S."/>
            <person name="Rothfels C.J."/>
            <person name="Schneider L."/>
            <person name="Shu S."/>
            <person name="Stevenson D.W."/>
            <person name="Thummler F."/>
            <person name="Tillich M."/>
            <person name="Villarreal Aguilar J.C."/>
            <person name="Widiez T."/>
            <person name="Wong G.K."/>
            <person name="Wymore A."/>
            <person name="Zhang Y."/>
            <person name="Zimmer A.D."/>
            <person name="Quatrano R.S."/>
            <person name="Mayer K.F.X."/>
            <person name="Goodstein D."/>
            <person name="Casacuberta J.M."/>
            <person name="Vandepoele K."/>
            <person name="Reski R."/>
            <person name="Cuming A.C."/>
            <person name="Tuskan G.A."/>
            <person name="Maumus F."/>
            <person name="Salse J."/>
            <person name="Schmutz J."/>
            <person name="Rensing S.A."/>
        </authorList>
    </citation>
    <scope>NUCLEOTIDE SEQUENCE [LARGE SCALE GENOMIC DNA]</scope>
    <source>
        <strain evidence="2 3">cv. Gransden 2004</strain>
    </source>
</reference>
<dbReference type="CDD" id="cd04873">
    <property type="entry name" value="ACT_UUR-ACR-like"/>
    <property type="match status" value="1"/>
</dbReference>
<dbReference type="AlphaFoldDB" id="A0A7I4AJF0"/>
<dbReference type="SUPFAM" id="SSF55021">
    <property type="entry name" value="ACT-like"/>
    <property type="match status" value="1"/>
</dbReference>
<evidence type="ECO:0000313" key="2">
    <source>
        <dbReference type="EnsemblPlants" id="Pp3c12_7440V3.14"/>
    </source>
</evidence>
<protein>
    <recommendedName>
        <fullName evidence="4">ACT domain-containing protein</fullName>
    </recommendedName>
</protein>
<dbReference type="EnsemblPlants" id="Pp3c12_7440V3.4">
    <property type="protein sequence ID" value="Pp3c12_7440V3.4"/>
    <property type="gene ID" value="Pp3c12_7440"/>
</dbReference>
<dbReference type="EMBL" id="ABEU02000012">
    <property type="status" value="NOT_ANNOTATED_CDS"/>
    <property type="molecule type" value="Genomic_DNA"/>
</dbReference>
<dbReference type="EnsemblPlants" id="Pp3c12_7440V3.5">
    <property type="protein sequence ID" value="Pp3c12_7440V3.5"/>
    <property type="gene ID" value="Pp3c12_7440"/>
</dbReference>
<dbReference type="RefSeq" id="XP_024391013.1">
    <property type="nucleotide sequence ID" value="XM_024535245.2"/>
</dbReference>
<dbReference type="Gramene" id="Pp3c12_7440V3.15">
    <property type="protein sequence ID" value="Pp3c12_7440V3.15"/>
    <property type="gene ID" value="Pp3c12_7440"/>
</dbReference>
<dbReference type="Gramene" id="Pp3c12_7440V3.13">
    <property type="protein sequence ID" value="Pp3c12_7440V3.13"/>
    <property type="gene ID" value="Pp3c12_7440"/>
</dbReference>
<dbReference type="Gene3D" id="3.40.50.150">
    <property type="entry name" value="Vaccinia Virus protein VP39"/>
    <property type="match status" value="1"/>
</dbReference>
<dbReference type="InterPro" id="IPR029063">
    <property type="entry name" value="SAM-dependent_MTases_sf"/>
</dbReference>
<evidence type="ECO:0000313" key="3">
    <source>
        <dbReference type="Proteomes" id="UP000006727"/>
    </source>
</evidence>
<proteinExistence type="predicted"/>
<dbReference type="GeneID" id="112289743"/>
<dbReference type="SUPFAM" id="SSF53335">
    <property type="entry name" value="S-adenosyl-L-methionine-dependent methyltransferases"/>
    <property type="match status" value="1"/>
</dbReference>
<dbReference type="EnsemblPlants" id="Pp3c12_7440V3.15">
    <property type="protein sequence ID" value="Pp3c12_7440V3.15"/>
    <property type="gene ID" value="Pp3c12_7440"/>
</dbReference>
<gene>
    <name evidence="2" type="primary">LOC112289743</name>
</gene>
<dbReference type="Proteomes" id="UP000006727">
    <property type="component" value="Chromosome 12"/>
</dbReference>
<dbReference type="Gramene" id="Pp3c12_7440V3.14">
    <property type="protein sequence ID" value="Pp3c12_7440V3.14"/>
    <property type="gene ID" value="Pp3c12_7440"/>
</dbReference>
<reference evidence="2 3" key="1">
    <citation type="journal article" date="2008" name="Science">
        <title>The Physcomitrella genome reveals evolutionary insights into the conquest of land by plants.</title>
        <authorList>
            <person name="Rensing S."/>
            <person name="Lang D."/>
            <person name="Zimmer A."/>
            <person name="Terry A."/>
            <person name="Salamov A."/>
            <person name="Shapiro H."/>
            <person name="Nishiyama T."/>
            <person name="Perroud P.-F."/>
            <person name="Lindquist E."/>
            <person name="Kamisugi Y."/>
            <person name="Tanahashi T."/>
            <person name="Sakakibara K."/>
            <person name="Fujita T."/>
            <person name="Oishi K."/>
            <person name="Shin-I T."/>
            <person name="Kuroki Y."/>
            <person name="Toyoda A."/>
            <person name="Suzuki Y."/>
            <person name="Hashimoto A."/>
            <person name="Yamaguchi K."/>
            <person name="Sugano A."/>
            <person name="Kohara Y."/>
            <person name="Fujiyama A."/>
            <person name="Anterola A."/>
            <person name="Aoki S."/>
            <person name="Ashton N."/>
            <person name="Barbazuk W.B."/>
            <person name="Barker E."/>
            <person name="Bennetzen J."/>
            <person name="Bezanilla M."/>
            <person name="Blankenship R."/>
            <person name="Cho S.H."/>
            <person name="Dutcher S."/>
            <person name="Estelle M."/>
            <person name="Fawcett J.A."/>
            <person name="Gundlach H."/>
            <person name="Hanada K."/>
            <person name="Heyl A."/>
            <person name="Hicks K.A."/>
            <person name="Hugh J."/>
            <person name="Lohr M."/>
            <person name="Mayer K."/>
            <person name="Melkozernov A."/>
            <person name="Murata T."/>
            <person name="Nelson D."/>
            <person name="Pils B."/>
            <person name="Prigge M."/>
            <person name="Reiss B."/>
            <person name="Renner T."/>
            <person name="Rombauts S."/>
            <person name="Rushton P."/>
            <person name="Sanderfoot A."/>
            <person name="Schween G."/>
            <person name="Shiu S.-H."/>
            <person name="Stueber K."/>
            <person name="Theodoulou F.L."/>
            <person name="Tu H."/>
            <person name="Van de Peer Y."/>
            <person name="Verrier P.J."/>
            <person name="Waters E."/>
            <person name="Wood A."/>
            <person name="Yang L."/>
            <person name="Cove D."/>
            <person name="Cuming A."/>
            <person name="Hasebe M."/>
            <person name="Lucas S."/>
            <person name="Mishler D.B."/>
            <person name="Reski R."/>
            <person name="Grigoriev I."/>
            <person name="Quatrano R.S."/>
            <person name="Boore J.L."/>
        </authorList>
    </citation>
    <scope>NUCLEOTIDE SEQUENCE [LARGE SCALE GENOMIC DNA]</scope>
    <source>
        <strain evidence="2 3">cv. Gransden 2004</strain>
    </source>
</reference>
<dbReference type="EnsemblPlants" id="Pp3c12_7440V3.13">
    <property type="protein sequence ID" value="Pp3c12_7440V3.13"/>
    <property type="gene ID" value="Pp3c12_7440"/>
</dbReference>